<dbReference type="AlphaFoldDB" id="A0A1G7NEX0"/>
<evidence type="ECO:0000313" key="3">
    <source>
        <dbReference type="EMBL" id="SDF72471.1"/>
    </source>
</evidence>
<dbReference type="Pfam" id="PF13560">
    <property type="entry name" value="HTH_31"/>
    <property type="match status" value="1"/>
</dbReference>
<organism evidence="3 4">
    <name type="scientific">Streptomyces griseoaurantiacus</name>
    <dbReference type="NCBI Taxonomy" id="68213"/>
    <lineage>
        <taxon>Bacteria</taxon>
        <taxon>Bacillati</taxon>
        <taxon>Actinomycetota</taxon>
        <taxon>Actinomycetes</taxon>
        <taxon>Kitasatosporales</taxon>
        <taxon>Streptomycetaceae</taxon>
        <taxon>Streptomyces</taxon>
        <taxon>Streptomyces aurantiacus group</taxon>
    </lineage>
</organism>
<sequence length="314" mass="33539">MSGPNSPNGPNSPSGPSGPGGLSGPGGGTRVSRRELADFLRRRREALHPDRMPAGAVHPYGRHARRTPGLRREEVAALAGMSTSYYERLEQARAPRPSPQVLTALGTALRLTAAEREHLARLAGQIPPRTDEEAVRPPVPEAVLRLLHRLGPLPAYLVDERENILAWNTAATALITDFGRLPVPERNVVRLAVRLGGTLCSAAEGAEGDFARQSAAHLRAASARLPGDRALGELVNEYAAHDADFLTGWRSHAVDPVPALRKRLRHPELGELDLEVQTLLVPGTELRLVLYSAEPGSASAAALDRLCAAATPAP</sequence>
<feature type="compositionally biased region" description="Gly residues" evidence="1">
    <location>
        <begin position="17"/>
        <end position="29"/>
    </location>
</feature>
<dbReference type="EMBL" id="FNAX01000010">
    <property type="protein sequence ID" value="SDF72471.1"/>
    <property type="molecule type" value="Genomic_DNA"/>
</dbReference>
<dbReference type="InterPro" id="IPR041413">
    <property type="entry name" value="MLTR_LBD"/>
</dbReference>
<dbReference type="InterPro" id="IPR010982">
    <property type="entry name" value="Lambda_DNA-bd_dom_sf"/>
</dbReference>
<feature type="compositionally biased region" description="Basic residues" evidence="1">
    <location>
        <begin position="60"/>
        <end position="69"/>
    </location>
</feature>
<feature type="compositionally biased region" description="Basic and acidic residues" evidence="1">
    <location>
        <begin position="32"/>
        <end position="51"/>
    </location>
</feature>
<feature type="compositionally biased region" description="Low complexity" evidence="1">
    <location>
        <begin position="1"/>
        <end position="15"/>
    </location>
</feature>
<evidence type="ECO:0000259" key="2">
    <source>
        <dbReference type="PROSITE" id="PS50943"/>
    </source>
</evidence>
<reference evidence="3 4" key="1">
    <citation type="submission" date="2016-10" db="EMBL/GenBank/DDBJ databases">
        <authorList>
            <person name="de Groot N.N."/>
        </authorList>
    </citation>
    <scope>NUCLEOTIDE SEQUENCE [LARGE SCALE GENOMIC DNA]</scope>
    <source>
        <strain evidence="3 4">CGMCC 4.1859</strain>
    </source>
</reference>
<dbReference type="Proteomes" id="UP000198614">
    <property type="component" value="Unassembled WGS sequence"/>
</dbReference>
<dbReference type="CDD" id="cd00093">
    <property type="entry name" value="HTH_XRE"/>
    <property type="match status" value="1"/>
</dbReference>
<protein>
    <submittedName>
        <fullName evidence="3">Transcriptional regulator, contains XRE-family HTH domain</fullName>
    </submittedName>
</protein>
<accession>A0A1G7NEX0</accession>
<dbReference type="InterPro" id="IPR001387">
    <property type="entry name" value="Cro/C1-type_HTH"/>
</dbReference>
<dbReference type="GO" id="GO:0003677">
    <property type="term" value="F:DNA binding"/>
    <property type="evidence" value="ECO:0007669"/>
    <property type="project" value="InterPro"/>
</dbReference>
<dbReference type="PANTHER" id="PTHR35010:SF2">
    <property type="entry name" value="BLL4672 PROTEIN"/>
    <property type="match status" value="1"/>
</dbReference>
<dbReference type="PROSITE" id="PS50943">
    <property type="entry name" value="HTH_CROC1"/>
    <property type="match status" value="1"/>
</dbReference>
<dbReference type="Gene3D" id="1.10.260.40">
    <property type="entry name" value="lambda repressor-like DNA-binding domains"/>
    <property type="match status" value="1"/>
</dbReference>
<evidence type="ECO:0000256" key="1">
    <source>
        <dbReference type="SAM" id="MobiDB-lite"/>
    </source>
</evidence>
<feature type="domain" description="HTH cro/C1-type" evidence="2">
    <location>
        <begin position="62"/>
        <end position="116"/>
    </location>
</feature>
<evidence type="ECO:0000313" key="4">
    <source>
        <dbReference type="Proteomes" id="UP000198614"/>
    </source>
</evidence>
<dbReference type="Gene3D" id="3.30.450.180">
    <property type="match status" value="1"/>
</dbReference>
<dbReference type="Pfam" id="PF17765">
    <property type="entry name" value="MLTR_LBD"/>
    <property type="match status" value="1"/>
</dbReference>
<dbReference type="PANTHER" id="PTHR35010">
    <property type="entry name" value="BLL4672 PROTEIN-RELATED"/>
    <property type="match status" value="1"/>
</dbReference>
<dbReference type="SMART" id="SM00530">
    <property type="entry name" value="HTH_XRE"/>
    <property type="match status" value="1"/>
</dbReference>
<name>A0A1G7NEX0_9ACTN</name>
<gene>
    <name evidence="3" type="ORF">SAMN05216260_110141</name>
</gene>
<proteinExistence type="predicted"/>
<feature type="region of interest" description="Disordered" evidence="1">
    <location>
        <begin position="1"/>
        <end position="69"/>
    </location>
</feature>
<dbReference type="SUPFAM" id="SSF47413">
    <property type="entry name" value="lambda repressor-like DNA-binding domains"/>
    <property type="match status" value="1"/>
</dbReference>